<reference evidence="1 2" key="1">
    <citation type="submission" date="2017-04" db="EMBL/GenBank/DDBJ databases">
        <authorList>
            <person name="Afonso C.L."/>
            <person name="Miller P.J."/>
            <person name="Scott M.A."/>
            <person name="Spackman E."/>
            <person name="Goraichik I."/>
            <person name="Dimitrov K.M."/>
            <person name="Suarez D.L."/>
            <person name="Swayne D.E."/>
        </authorList>
    </citation>
    <scope>NUCLEOTIDE SEQUENCE [LARGE SCALE GENOMIC DNA]</scope>
    <source>
        <strain evidence="1 2">DSM 3385</strain>
    </source>
</reference>
<dbReference type="Gene3D" id="3.30.300.30">
    <property type="match status" value="1"/>
</dbReference>
<dbReference type="AlphaFoldDB" id="A0A1W2EJC6"/>
<dbReference type="EMBL" id="FWXY01000033">
    <property type="protein sequence ID" value="SMD09807.1"/>
    <property type="molecule type" value="Genomic_DNA"/>
</dbReference>
<dbReference type="RefSeq" id="WP_084071600.1">
    <property type="nucleotide sequence ID" value="NZ_FWXY01000033.1"/>
</dbReference>
<accession>A0A1W2EJC6</accession>
<proteinExistence type="predicted"/>
<protein>
    <submittedName>
        <fullName evidence="1">Long-chain acyl-CoA synthetase/crotonobetaine/carnitine-CoA ligase</fullName>
    </submittedName>
</protein>
<name>A0A1W2EJC6_9BACT</name>
<sequence length="64" mass="7155">MTEGTTLDVRSLYAHCRELLDGNSIPSYLQVVDAIPKTASEKNLDRFLKDDFSIDADNVYGFGK</sequence>
<organism evidence="1 2">
    <name type="scientific">Desulfocicer vacuolatum DSM 3385</name>
    <dbReference type="NCBI Taxonomy" id="1121400"/>
    <lineage>
        <taxon>Bacteria</taxon>
        <taxon>Pseudomonadati</taxon>
        <taxon>Thermodesulfobacteriota</taxon>
        <taxon>Desulfobacteria</taxon>
        <taxon>Desulfobacterales</taxon>
        <taxon>Desulfobacteraceae</taxon>
        <taxon>Desulfocicer</taxon>
    </lineage>
</organism>
<dbReference type="STRING" id="1121400.SAMN02746065_13318"/>
<evidence type="ECO:0000313" key="2">
    <source>
        <dbReference type="Proteomes" id="UP000192418"/>
    </source>
</evidence>
<evidence type="ECO:0000313" key="1">
    <source>
        <dbReference type="EMBL" id="SMD09807.1"/>
    </source>
</evidence>
<dbReference type="SUPFAM" id="SSF56801">
    <property type="entry name" value="Acetyl-CoA synthetase-like"/>
    <property type="match status" value="1"/>
</dbReference>
<dbReference type="InterPro" id="IPR045851">
    <property type="entry name" value="AMP-bd_C_sf"/>
</dbReference>
<dbReference type="GO" id="GO:0016874">
    <property type="term" value="F:ligase activity"/>
    <property type="evidence" value="ECO:0007669"/>
    <property type="project" value="UniProtKB-KW"/>
</dbReference>
<keyword evidence="1" id="KW-0436">Ligase</keyword>
<dbReference type="Proteomes" id="UP000192418">
    <property type="component" value="Unassembled WGS sequence"/>
</dbReference>
<gene>
    <name evidence="1" type="ORF">SAMN02746065_13318</name>
</gene>
<keyword evidence="2" id="KW-1185">Reference proteome</keyword>